<dbReference type="OMA" id="ADWLKHM"/>
<dbReference type="VEuPathDB" id="TriTrypDB:Lsey_0001_0150"/>
<dbReference type="AlphaFoldDB" id="A0A0N1IMN5"/>
<accession>A0A0N1IMN5</accession>
<evidence type="ECO:0000313" key="1">
    <source>
        <dbReference type="EMBL" id="KPI90782.1"/>
    </source>
</evidence>
<dbReference type="Proteomes" id="UP000038009">
    <property type="component" value="Unassembled WGS sequence"/>
</dbReference>
<comment type="caution">
    <text evidence="1">The sequence shown here is derived from an EMBL/GenBank/DDBJ whole genome shotgun (WGS) entry which is preliminary data.</text>
</comment>
<reference evidence="1 2" key="1">
    <citation type="journal article" date="2015" name="PLoS Pathog.">
        <title>Leptomonas seymouri: Adaptations to the Dixenous Life Cycle Analyzed by Genome Sequencing, Transcriptome Profiling and Co-infection with Leishmania donovani.</title>
        <authorList>
            <person name="Kraeva N."/>
            <person name="Butenko A."/>
            <person name="Hlavacova J."/>
            <person name="Kostygov A."/>
            <person name="Myskova J."/>
            <person name="Grybchuk D."/>
            <person name="Lestinova T."/>
            <person name="Votypka J."/>
            <person name="Volf P."/>
            <person name="Opperdoes F."/>
            <person name="Flegontov P."/>
            <person name="Lukes J."/>
            <person name="Yurchenko V."/>
        </authorList>
    </citation>
    <scope>NUCLEOTIDE SEQUENCE [LARGE SCALE GENOMIC DNA]</scope>
    <source>
        <strain evidence="1 2">ATCC 30220</strain>
    </source>
</reference>
<dbReference type="EMBL" id="LJSK01000001">
    <property type="protein sequence ID" value="KPI90782.1"/>
    <property type="molecule type" value="Genomic_DNA"/>
</dbReference>
<evidence type="ECO:0000313" key="2">
    <source>
        <dbReference type="Proteomes" id="UP000038009"/>
    </source>
</evidence>
<proteinExistence type="predicted"/>
<protein>
    <submittedName>
        <fullName evidence="1">Uncharacterized protein</fullName>
    </submittedName>
</protein>
<organism evidence="1 2">
    <name type="scientific">Leptomonas seymouri</name>
    <dbReference type="NCBI Taxonomy" id="5684"/>
    <lineage>
        <taxon>Eukaryota</taxon>
        <taxon>Discoba</taxon>
        <taxon>Euglenozoa</taxon>
        <taxon>Kinetoplastea</taxon>
        <taxon>Metakinetoplastina</taxon>
        <taxon>Trypanosomatida</taxon>
        <taxon>Trypanosomatidae</taxon>
        <taxon>Leishmaniinae</taxon>
        <taxon>Leptomonas</taxon>
    </lineage>
</organism>
<name>A0A0N1IMN5_LEPSE</name>
<keyword evidence="2" id="KW-1185">Reference proteome</keyword>
<dbReference type="OrthoDB" id="261478at2759"/>
<sequence length="183" mass="21362">MKSLIEEAEEEYERLRQDDKTHTAIRLHTASYDFLTAESPTIVPIHIIEARRQEERRHGVIDASATPLDFLKSIGVDPSDTRDPTNNFSILQVEESTRAYYGNLESDTYRAYRMQMFRFTDDMQWLKGQTFMKGQMVFDEGRLRPIESRCGLPEHEPMKPITGFKEAFYQRKPNKQPAEPEAI</sequence>
<gene>
    <name evidence="1" type="ORF">ABL78_0015</name>
</gene>